<dbReference type="PANTHER" id="PTHR11474">
    <property type="entry name" value="TYROSINASE FAMILY MEMBER"/>
    <property type="match status" value="1"/>
</dbReference>
<evidence type="ECO:0000256" key="2">
    <source>
        <dbReference type="ARBA" id="ARBA00023008"/>
    </source>
</evidence>
<gene>
    <name evidence="7" type="ORF">GBAR_LOCUS16685</name>
</gene>
<dbReference type="GO" id="GO:0046872">
    <property type="term" value="F:metal ion binding"/>
    <property type="evidence" value="ECO:0007669"/>
    <property type="project" value="UniProtKB-KW"/>
</dbReference>
<dbReference type="GO" id="GO:0016491">
    <property type="term" value="F:oxidoreductase activity"/>
    <property type="evidence" value="ECO:0007669"/>
    <property type="project" value="InterPro"/>
</dbReference>
<keyword evidence="4" id="KW-0732">Signal</keyword>
<feature type="compositionally biased region" description="Acidic residues" evidence="3">
    <location>
        <begin position="737"/>
        <end position="749"/>
    </location>
</feature>
<dbReference type="PROSITE" id="PS00497">
    <property type="entry name" value="TYROSINASE_1"/>
    <property type="match status" value="2"/>
</dbReference>
<keyword evidence="2" id="KW-0186">Copper</keyword>
<dbReference type="Gene3D" id="1.10.1280.10">
    <property type="entry name" value="Di-copper center containing domain from catechol oxidase"/>
    <property type="match status" value="2"/>
</dbReference>
<dbReference type="InterPro" id="IPR002227">
    <property type="entry name" value="Tyrosinase_Cu-bd"/>
</dbReference>
<name>A0AA35WWP0_GEOBA</name>
<evidence type="ECO:0000256" key="1">
    <source>
        <dbReference type="ARBA" id="ARBA00022723"/>
    </source>
</evidence>
<evidence type="ECO:0000256" key="3">
    <source>
        <dbReference type="SAM" id="MobiDB-lite"/>
    </source>
</evidence>
<dbReference type="InterPro" id="IPR008922">
    <property type="entry name" value="Di-copper_centre_dom_sf"/>
</dbReference>
<feature type="domain" description="Tyrosinase copper-binding" evidence="5">
    <location>
        <begin position="198"/>
        <end position="215"/>
    </location>
</feature>
<evidence type="ECO:0000256" key="4">
    <source>
        <dbReference type="SAM" id="SignalP"/>
    </source>
</evidence>
<dbReference type="EMBL" id="CASHTH010002397">
    <property type="protein sequence ID" value="CAI8029365.1"/>
    <property type="molecule type" value="Genomic_DNA"/>
</dbReference>
<evidence type="ECO:0000259" key="5">
    <source>
        <dbReference type="PROSITE" id="PS00497"/>
    </source>
</evidence>
<evidence type="ECO:0000313" key="8">
    <source>
        <dbReference type="Proteomes" id="UP001174909"/>
    </source>
</evidence>
<dbReference type="AlphaFoldDB" id="A0AA35WWP0"/>
<organism evidence="7 8">
    <name type="scientific">Geodia barretti</name>
    <name type="common">Barrett's horny sponge</name>
    <dbReference type="NCBI Taxonomy" id="519541"/>
    <lineage>
        <taxon>Eukaryota</taxon>
        <taxon>Metazoa</taxon>
        <taxon>Porifera</taxon>
        <taxon>Demospongiae</taxon>
        <taxon>Heteroscleromorpha</taxon>
        <taxon>Tetractinellida</taxon>
        <taxon>Astrophorina</taxon>
        <taxon>Geodiidae</taxon>
        <taxon>Geodia</taxon>
    </lineage>
</organism>
<feature type="signal peptide" evidence="4">
    <location>
        <begin position="1"/>
        <end position="18"/>
    </location>
</feature>
<feature type="chain" id="PRO_5041258550" evidence="4">
    <location>
        <begin position="19"/>
        <end position="790"/>
    </location>
</feature>
<dbReference type="PRINTS" id="PR00092">
    <property type="entry name" value="TYROSINASE"/>
</dbReference>
<feature type="domain" description="Tyrosinase copper-binding" evidence="6">
    <location>
        <begin position="670"/>
        <end position="681"/>
    </location>
</feature>
<dbReference type="Pfam" id="PF00264">
    <property type="entry name" value="Tyrosinase"/>
    <property type="match status" value="2"/>
</dbReference>
<comment type="caution">
    <text evidence="7">The sequence shown here is derived from an EMBL/GenBank/DDBJ whole genome shotgun (WGS) entry which is preliminary data.</text>
</comment>
<proteinExistence type="predicted"/>
<keyword evidence="8" id="KW-1185">Reference proteome</keyword>
<protein>
    <submittedName>
        <fullName evidence="7">Tyrosinase</fullName>
    </submittedName>
</protein>
<keyword evidence="1" id="KW-0479">Metal-binding</keyword>
<dbReference type="Proteomes" id="UP001174909">
    <property type="component" value="Unassembled WGS sequence"/>
</dbReference>
<dbReference type="SUPFAM" id="SSF48056">
    <property type="entry name" value="Di-copper centre-containing domain"/>
    <property type="match status" value="2"/>
</dbReference>
<evidence type="ECO:0000313" key="7">
    <source>
        <dbReference type="EMBL" id="CAI8029365.1"/>
    </source>
</evidence>
<dbReference type="InterPro" id="IPR050316">
    <property type="entry name" value="Tyrosinase/Hemocyanin"/>
</dbReference>
<sequence>MLFSVLIFAGFLAVKVNAIIPLPCANVESLGSRTCCPVPDQPGAGQCGANHSRGSCEPISISESEFVPSETDVRKKWPIQYFDRTCKCNGNYGGFDCGECSFGYNDGGACETKTVLPRVSVGAMDTNDWTDYRAALRAVKDTPSRYMVAISNFTEDIQALNDSLVRPNTYDLFIWIHHLVAKDNNFTLYTDNFTDYAHEGTGFPTWHRLFLLWLEREIQIKMNDHTFRLPYWEWSDPSQREPPSEKFPSLETDSDMMLLSSPVNICDPTVSSNEALRRCPKAALCKMDNPNWPSTTDVKHAVSIDTYDAYPYNRSVKGVDTSFRNYMEGFIVDPDNCDEDTLCSRQEGRAHENITRKLHNTTDIRKKWPIQYFNKTCKCNGNYGGFDCGECSFGYNDGGACETKTVLPRVSVGAMDTNNWRDYRAALRAVKDTPSRYMVAISDFTGDIQALNDSLVRPNTYDLFIWIHHLVAKDNNFTLYTDNFTDYAHEGTGFPTWHRLFLLWLEREIQIEISDHTFRLPYWEWSDPSQREILFTQDRLVPICDPTVSSNEALRRCPNATLCEMDNPNWPSTTDVKNAISIDTYDAYPYNRSVKGVDTSFRNYMEGFIVKDNCNEDTLCSPKDERAHEDITRKLHNTVHIILGLGDIKNAPADFKDQGVMSCVAASPNDPIFVNHHGKIDFILEEWLVQNKDNLVYPQDDRIRHGHRGSDYIVPFIPLYTHEDMFKTADNFGYEYPDTDDDEPTDEPNTDGTGGITTESGEPGLAVSTKAYNILICGLTLAVVVFVEVF</sequence>
<dbReference type="PROSITE" id="PS00498">
    <property type="entry name" value="TYROSINASE_2"/>
    <property type="match status" value="1"/>
</dbReference>
<feature type="region of interest" description="Disordered" evidence="3">
    <location>
        <begin position="733"/>
        <end position="762"/>
    </location>
</feature>
<feature type="domain" description="Tyrosinase copper-binding" evidence="5">
    <location>
        <begin position="489"/>
        <end position="506"/>
    </location>
</feature>
<dbReference type="PANTHER" id="PTHR11474:SF126">
    <property type="entry name" value="TYROSINASE-LIKE PROTEIN TYR-1-RELATED"/>
    <property type="match status" value="1"/>
</dbReference>
<evidence type="ECO:0000259" key="6">
    <source>
        <dbReference type="PROSITE" id="PS00498"/>
    </source>
</evidence>
<accession>A0AA35WWP0</accession>
<reference evidence="7" key="1">
    <citation type="submission" date="2023-03" db="EMBL/GenBank/DDBJ databases">
        <authorList>
            <person name="Steffen K."/>
            <person name="Cardenas P."/>
        </authorList>
    </citation>
    <scope>NUCLEOTIDE SEQUENCE</scope>
</reference>